<organism evidence="3">
    <name type="scientific">marine metagenome</name>
    <dbReference type="NCBI Taxonomy" id="408172"/>
    <lineage>
        <taxon>unclassified sequences</taxon>
        <taxon>metagenomes</taxon>
        <taxon>ecological metagenomes</taxon>
    </lineage>
</organism>
<dbReference type="PROSITE" id="PS50198">
    <property type="entry name" value="PPIC_PPIASE_2"/>
    <property type="match status" value="1"/>
</dbReference>
<evidence type="ECO:0000259" key="2">
    <source>
        <dbReference type="PROSITE" id="PS50198"/>
    </source>
</evidence>
<evidence type="ECO:0000256" key="1">
    <source>
        <dbReference type="ARBA" id="ARBA00022729"/>
    </source>
</evidence>
<dbReference type="PROSITE" id="PS01096">
    <property type="entry name" value="PPIC_PPIASE_1"/>
    <property type="match status" value="1"/>
</dbReference>
<dbReference type="PANTHER" id="PTHR47637:SF1">
    <property type="entry name" value="CHAPERONE SURA"/>
    <property type="match status" value="1"/>
</dbReference>
<dbReference type="EMBL" id="UINC01059684">
    <property type="protein sequence ID" value="SVB83364.1"/>
    <property type="molecule type" value="Genomic_DNA"/>
</dbReference>
<gene>
    <name evidence="3" type="ORF">METZ01_LOCUS236218</name>
</gene>
<feature type="non-terminal residue" evidence="3">
    <location>
        <position position="259"/>
    </location>
</feature>
<dbReference type="PANTHER" id="PTHR47637">
    <property type="entry name" value="CHAPERONE SURA"/>
    <property type="match status" value="1"/>
</dbReference>
<proteinExistence type="predicted"/>
<feature type="non-terminal residue" evidence="3">
    <location>
        <position position="1"/>
    </location>
</feature>
<keyword evidence="1" id="KW-0732">Signal</keyword>
<name>A0A382H7V3_9ZZZZ</name>
<dbReference type="InterPro" id="IPR046357">
    <property type="entry name" value="PPIase_dom_sf"/>
</dbReference>
<dbReference type="InterPro" id="IPR023058">
    <property type="entry name" value="PPIase_PpiC_CS"/>
</dbReference>
<reference evidence="3" key="1">
    <citation type="submission" date="2018-05" db="EMBL/GenBank/DDBJ databases">
        <authorList>
            <person name="Lanie J.A."/>
            <person name="Ng W.-L."/>
            <person name="Kazmierczak K.M."/>
            <person name="Andrzejewski T.M."/>
            <person name="Davidsen T.M."/>
            <person name="Wayne K.J."/>
            <person name="Tettelin H."/>
            <person name="Glass J.I."/>
            <person name="Rusch D."/>
            <person name="Podicherti R."/>
            <person name="Tsui H.-C.T."/>
            <person name="Winkler M.E."/>
        </authorList>
    </citation>
    <scope>NUCLEOTIDE SEQUENCE</scope>
</reference>
<dbReference type="GO" id="GO:0003755">
    <property type="term" value="F:peptidyl-prolyl cis-trans isomerase activity"/>
    <property type="evidence" value="ECO:0007669"/>
    <property type="project" value="InterPro"/>
</dbReference>
<feature type="domain" description="PpiC" evidence="2">
    <location>
        <begin position="174"/>
        <end position="259"/>
    </location>
</feature>
<dbReference type="InterPro" id="IPR027304">
    <property type="entry name" value="Trigger_fact/SurA_dom_sf"/>
</dbReference>
<dbReference type="Gene3D" id="3.10.50.40">
    <property type="match status" value="1"/>
</dbReference>
<sequence>MFFNRFVVVVFLVGMFFSQGKVDGVAAIVGNSVILHSDVLQQSQFVAMERRVDPSKNPYLFEQIYVSTLNNIINQYAVLSVAEKDTNIIISNDEVDRALNQQIDDFILKAGSEKLFLEMAGMSMRQIKADYWQDIRDMMILERYQYSKIQNVDVSRVEVLHFFDSFKDSIPRHPEKYNFSIIEIPFSPGDASRTKAFDFLNMLKDEIQIKGASFDSLAQLYSHDPGSAPVGGRLGFTHRGVLVKEYEEVSYAMEVGEIS</sequence>
<dbReference type="Pfam" id="PF13616">
    <property type="entry name" value="Rotamase_3"/>
    <property type="match status" value="1"/>
</dbReference>
<dbReference type="SUPFAM" id="SSF109998">
    <property type="entry name" value="Triger factor/SurA peptide-binding domain-like"/>
    <property type="match status" value="1"/>
</dbReference>
<protein>
    <recommendedName>
        <fullName evidence="2">PpiC domain-containing protein</fullName>
    </recommendedName>
</protein>
<accession>A0A382H7V3</accession>
<dbReference type="InterPro" id="IPR050280">
    <property type="entry name" value="OMP_Chaperone_SurA"/>
</dbReference>
<dbReference type="InterPro" id="IPR000297">
    <property type="entry name" value="PPIase_PpiC"/>
</dbReference>
<dbReference type="AlphaFoldDB" id="A0A382H7V3"/>
<dbReference type="SUPFAM" id="SSF54534">
    <property type="entry name" value="FKBP-like"/>
    <property type="match status" value="1"/>
</dbReference>
<evidence type="ECO:0000313" key="3">
    <source>
        <dbReference type="EMBL" id="SVB83364.1"/>
    </source>
</evidence>
<dbReference type="Gene3D" id="1.10.4030.10">
    <property type="entry name" value="Porin chaperone SurA, peptide-binding domain"/>
    <property type="match status" value="1"/>
</dbReference>